<dbReference type="Proteomes" id="UP001595855">
    <property type="component" value="Unassembled WGS sequence"/>
</dbReference>
<sequence length="72" mass="7676">MSARQRPTTDSARVASPPGPATVRVAWRVRGGLVEYDGYSNDARSSPHDRGGRVSTLLIDVDDAWPPGVPAC</sequence>
<evidence type="ECO:0000313" key="3">
    <source>
        <dbReference type="Proteomes" id="UP001595855"/>
    </source>
</evidence>
<feature type="region of interest" description="Disordered" evidence="1">
    <location>
        <begin position="1"/>
        <end position="20"/>
    </location>
</feature>
<organism evidence="2 3">
    <name type="scientific">Streptomyces lienomycini</name>
    <dbReference type="NCBI Taxonomy" id="284035"/>
    <lineage>
        <taxon>Bacteria</taxon>
        <taxon>Bacillati</taxon>
        <taxon>Actinomycetota</taxon>
        <taxon>Actinomycetes</taxon>
        <taxon>Kitasatosporales</taxon>
        <taxon>Streptomycetaceae</taxon>
        <taxon>Streptomyces</taxon>
    </lineage>
</organism>
<dbReference type="RefSeq" id="WP_271413639.1">
    <property type="nucleotide sequence ID" value="NZ_BAAATN010000014.1"/>
</dbReference>
<comment type="caution">
    <text evidence="2">The sequence shown here is derived from an EMBL/GenBank/DDBJ whole genome shotgun (WGS) entry which is preliminary data.</text>
</comment>
<evidence type="ECO:0000256" key="1">
    <source>
        <dbReference type="SAM" id="MobiDB-lite"/>
    </source>
</evidence>
<proteinExistence type="predicted"/>
<protein>
    <submittedName>
        <fullName evidence="2">Uncharacterized protein</fullName>
    </submittedName>
</protein>
<feature type="compositionally biased region" description="Polar residues" evidence="1">
    <location>
        <begin position="1"/>
        <end position="11"/>
    </location>
</feature>
<accession>A0ABV9WJR0</accession>
<keyword evidence="3" id="KW-1185">Reference proteome</keyword>
<reference evidence="3" key="1">
    <citation type="journal article" date="2019" name="Int. J. Syst. Evol. Microbiol.">
        <title>The Global Catalogue of Microorganisms (GCM) 10K type strain sequencing project: providing services to taxonomists for standard genome sequencing and annotation.</title>
        <authorList>
            <consortium name="The Broad Institute Genomics Platform"/>
            <consortium name="The Broad Institute Genome Sequencing Center for Infectious Disease"/>
            <person name="Wu L."/>
            <person name="Ma J."/>
        </authorList>
    </citation>
    <scope>NUCLEOTIDE SEQUENCE [LARGE SCALE GENOMIC DNA]</scope>
    <source>
        <strain evidence="3">CGMCC 4.1542</strain>
    </source>
</reference>
<name>A0ABV9WJR0_9ACTN</name>
<gene>
    <name evidence="2" type="ORF">ACFPRC_01275</name>
</gene>
<dbReference type="EMBL" id="JBHSJO010000001">
    <property type="protein sequence ID" value="MFC5013501.1"/>
    <property type="molecule type" value="Genomic_DNA"/>
</dbReference>
<evidence type="ECO:0000313" key="2">
    <source>
        <dbReference type="EMBL" id="MFC5013501.1"/>
    </source>
</evidence>